<evidence type="ECO:0000313" key="1">
    <source>
        <dbReference type="EMBL" id="TGM61409.1"/>
    </source>
</evidence>
<comment type="caution">
    <text evidence="1">The sequence shown here is derived from an EMBL/GenBank/DDBJ whole genome shotgun (WGS) entry which is preliminary data.</text>
</comment>
<keyword evidence="2" id="KW-1185">Reference proteome</keyword>
<dbReference type="Proteomes" id="UP000298112">
    <property type="component" value="Unassembled WGS sequence"/>
</dbReference>
<name>A0ABY2NU59_9LEPT</name>
<reference evidence="2" key="1">
    <citation type="journal article" date="2019" name="PLoS Negl. Trop. Dis.">
        <title>Revisiting the worldwide diversity of Leptospira species in the environment.</title>
        <authorList>
            <person name="Vincent A.T."/>
            <person name="Schiettekatte O."/>
            <person name="Bourhy P."/>
            <person name="Veyrier F.J."/>
            <person name="Picardeau M."/>
        </authorList>
    </citation>
    <scope>NUCLEOTIDE SEQUENCE [LARGE SCALE GENOMIC DNA]</scope>
    <source>
        <strain evidence="2">201601955</strain>
    </source>
</reference>
<proteinExistence type="predicted"/>
<accession>A0ABY2NU59</accession>
<dbReference type="EMBL" id="RQHF01000007">
    <property type="protein sequence ID" value="TGM61409.1"/>
    <property type="molecule type" value="Genomic_DNA"/>
</dbReference>
<gene>
    <name evidence="1" type="ORF">EHQ95_01190</name>
</gene>
<evidence type="ECO:0000313" key="2">
    <source>
        <dbReference type="Proteomes" id="UP000298112"/>
    </source>
</evidence>
<protein>
    <submittedName>
        <fullName evidence="1">Uncharacterized protein</fullName>
    </submittedName>
</protein>
<sequence length="94" mass="10646">MIARIFFILLLSVLVIGKSQSWTSIAEFTESGEIFTCEKNFEEPPGEEENFLYIPSLPVYISVFHSYSFLISATISPNIISIKFPDRRGPPNLT</sequence>
<dbReference type="RefSeq" id="WP_135656526.1">
    <property type="nucleotide sequence ID" value="NZ_RQHF01000007.1"/>
</dbReference>
<organism evidence="1 2">
    <name type="scientific">Leptospira vanthielii</name>
    <dbReference type="NCBI Taxonomy" id="293085"/>
    <lineage>
        <taxon>Bacteria</taxon>
        <taxon>Pseudomonadati</taxon>
        <taxon>Spirochaetota</taxon>
        <taxon>Spirochaetia</taxon>
        <taxon>Leptospirales</taxon>
        <taxon>Leptospiraceae</taxon>
        <taxon>Leptospira</taxon>
    </lineage>
</organism>